<gene>
    <name evidence="1" type="ORF">2AX4_8</name>
</gene>
<organism evidence="1">
    <name type="scientific">uncultured Caudovirales phage</name>
    <dbReference type="NCBI Taxonomy" id="2100421"/>
    <lineage>
        <taxon>Viruses</taxon>
        <taxon>Duplodnaviria</taxon>
        <taxon>Heunggongvirae</taxon>
        <taxon>Uroviricota</taxon>
        <taxon>Caudoviricetes</taxon>
        <taxon>Peduoviridae</taxon>
        <taxon>Maltschvirus</taxon>
        <taxon>Maltschvirus maltsch</taxon>
    </lineage>
</organism>
<protein>
    <submittedName>
        <fullName evidence="1">Uncharacterized protein</fullName>
    </submittedName>
</protein>
<name>A0A2H4JF81_9CAUD</name>
<sequence>MSDSDILKTLQVLEKTHGNSKEVVYSAHLSDECVYLFSDIGYAGNNPTPRHEWRMNKADPDLEIKLKSAVQLILDEAQVA</sequence>
<proteinExistence type="predicted"/>
<dbReference type="EMBL" id="MF417988">
    <property type="protein sequence ID" value="ASN72953.1"/>
    <property type="molecule type" value="Genomic_DNA"/>
</dbReference>
<accession>A0A2H4JF81</accession>
<reference evidence="1" key="1">
    <citation type="submission" date="2017-06" db="EMBL/GenBank/DDBJ databases">
        <title>Novel phages from South African skin metaviromes.</title>
        <authorList>
            <person name="van Zyl L.J."/>
            <person name="Abrahams Y."/>
            <person name="Stander E.A."/>
            <person name="Kirby B.M."/>
            <person name="Clavaud C."/>
            <person name="Farcet C."/>
            <person name="Breton L."/>
            <person name="Trindade M.I."/>
        </authorList>
    </citation>
    <scope>NUCLEOTIDE SEQUENCE</scope>
</reference>
<evidence type="ECO:0000313" key="1">
    <source>
        <dbReference type="EMBL" id="ASN72953.1"/>
    </source>
</evidence>